<dbReference type="InterPro" id="IPR038538">
    <property type="entry name" value="MTERF_sf"/>
</dbReference>
<evidence type="ECO:0000313" key="1">
    <source>
        <dbReference type="EMBL" id="KAL2489562.1"/>
    </source>
</evidence>
<dbReference type="Proteomes" id="UP001604277">
    <property type="component" value="Unassembled WGS sequence"/>
</dbReference>
<evidence type="ECO:0000313" key="2">
    <source>
        <dbReference type="Proteomes" id="UP001604277"/>
    </source>
</evidence>
<reference evidence="2" key="1">
    <citation type="submission" date="2024-07" db="EMBL/GenBank/DDBJ databases">
        <title>Two chromosome-level genome assemblies of Korean endemic species Abeliophyllum distichum and Forsythia ovata (Oleaceae).</title>
        <authorList>
            <person name="Jang H."/>
        </authorList>
    </citation>
    <scope>NUCLEOTIDE SEQUENCE [LARGE SCALE GENOMIC DNA]</scope>
</reference>
<sequence length="145" mass="16222">MTSHSLNQTASFQSSSFFPSTASFPPFQKLGKLVTYLLSSSLTSWFLTQFSHETASQVAYVLTRIKNLENSDSISLIGFSNTQLEKAVKSHPGVLLYASLDNTIKFKPKIKIFQDLGFSANDIAEIIYKDLWSLYRSADRVIPSL</sequence>
<proteinExistence type="predicted"/>
<dbReference type="Gene3D" id="1.25.70.10">
    <property type="entry name" value="Transcription termination factor 3, mitochondrial"/>
    <property type="match status" value="1"/>
</dbReference>
<organism evidence="1 2">
    <name type="scientific">Forsythia ovata</name>
    <dbReference type="NCBI Taxonomy" id="205694"/>
    <lineage>
        <taxon>Eukaryota</taxon>
        <taxon>Viridiplantae</taxon>
        <taxon>Streptophyta</taxon>
        <taxon>Embryophyta</taxon>
        <taxon>Tracheophyta</taxon>
        <taxon>Spermatophyta</taxon>
        <taxon>Magnoliopsida</taxon>
        <taxon>eudicotyledons</taxon>
        <taxon>Gunneridae</taxon>
        <taxon>Pentapetalae</taxon>
        <taxon>asterids</taxon>
        <taxon>lamiids</taxon>
        <taxon>Lamiales</taxon>
        <taxon>Oleaceae</taxon>
        <taxon>Forsythieae</taxon>
        <taxon>Forsythia</taxon>
    </lineage>
</organism>
<accession>A0ABD1RNX6</accession>
<keyword evidence="2" id="KW-1185">Reference proteome</keyword>
<dbReference type="EMBL" id="JBFOLJ010000012">
    <property type="protein sequence ID" value="KAL2489562.1"/>
    <property type="molecule type" value="Genomic_DNA"/>
</dbReference>
<name>A0ABD1RNX6_9LAMI</name>
<gene>
    <name evidence="1" type="ORF">Fot_42854</name>
</gene>
<comment type="caution">
    <text evidence="1">The sequence shown here is derived from an EMBL/GenBank/DDBJ whole genome shotgun (WGS) entry which is preliminary data.</text>
</comment>
<dbReference type="AlphaFoldDB" id="A0ABD1RNX6"/>
<protein>
    <submittedName>
        <fullName evidence="1">Uncharacterized protein</fullName>
    </submittedName>
</protein>